<protein>
    <submittedName>
        <fullName evidence="2">Uncharacterized protein</fullName>
    </submittedName>
</protein>
<reference evidence="3" key="1">
    <citation type="journal article" date="2019" name="Int. J. Syst. Evol. Microbiol.">
        <title>The Global Catalogue of Microorganisms (GCM) 10K type strain sequencing project: providing services to taxonomists for standard genome sequencing and annotation.</title>
        <authorList>
            <consortium name="The Broad Institute Genomics Platform"/>
            <consortium name="The Broad Institute Genome Sequencing Center for Infectious Disease"/>
            <person name="Wu L."/>
            <person name="Ma J."/>
        </authorList>
    </citation>
    <scope>NUCLEOTIDE SEQUENCE [LARGE SCALE GENOMIC DNA]</scope>
    <source>
        <strain evidence="3">KCTC 22280</strain>
    </source>
</reference>
<accession>A0ABQ3B7K6</accession>
<organism evidence="2 3">
    <name type="scientific">Marinobacter zhanjiangensis</name>
    <dbReference type="NCBI Taxonomy" id="578215"/>
    <lineage>
        <taxon>Bacteria</taxon>
        <taxon>Pseudomonadati</taxon>
        <taxon>Pseudomonadota</taxon>
        <taxon>Gammaproteobacteria</taxon>
        <taxon>Pseudomonadales</taxon>
        <taxon>Marinobacteraceae</taxon>
        <taxon>Marinobacter</taxon>
    </lineage>
</organism>
<dbReference type="Proteomes" id="UP000601597">
    <property type="component" value="Unassembled WGS sequence"/>
</dbReference>
<proteinExistence type="predicted"/>
<dbReference type="RefSeq" id="WP_189578013.1">
    <property type="nucleotide sequence ID" value="NZ_BMXV01000009.1"/>
</dbReference>
<evidence type="ECO:0000313" key="3">
    <source>
        <dbReference type="Proteomes" id="UP000601597"/>
    </source>
</evidence>
<sequence>MNTIPKRKQNLPAEPKRFYVMATTRIHADLLKEAAARGTDLYTLGGAVLSAWVEAGCPDFFERDQAHLEKSPSPPPSSSPLAHDPGAGQ</sequence>
<name>A0ABQ3B7K6_9GAMM</name>
<evidence type="ECO:0000256" key="1">
    <source>
        <dbReference type="SAM" id="MobiDB-lite"/>
    </source>
</evidence>
<evidence type="ECO:0000313" key="2">
    <source>
        <dbReference type="EMBL" id="GGY83608.1"/>
    </source>
</evidence>
<feature type="region of interest" description="Disordered" evidence="1">
    <location>
        <begin position="65"/>
        <end position="89"/>
    </location>
</feature>
<gene>
    <name evidence="2" type="ORF">GCM10007071_33640</name>
</gene>
<dbReference type="EMBL" id="BMXV01000009">
    <property type="protein sequence ID" value="GGY83608.1"/>
    <property type="molecule type" value="Genomic_DNA"/>
</dbReference>
<comment type="caution">
    <text evidence="2">The sequence shown here is derived from an EMBL/GenBank/DDBJ whole genome shotgun (WGS) entry which is preliminary data.</text>
</comment>
<keyword evidence="3" id="KW-1185">Reference proteome</keyword>